<protein>
    <submittedName>
        <fullName evidence="1">mRNA interferase HigB</fullName>
    </submittedName>
</protein>
<evidence type="ECO:0000313" key="2">
    <source>
        <dbReference type="Proteomes" id="UP000316778"/>
    </source>
</evidence>
<dbReference type="Pfam" id="PF09907">
    <property type="entry name" value="HigB_toxin"/>
    <property type="match status" value="1"/>
</dbReference>
<name>A0A562T2H5_CHIJA</name>
<evidence type="ECO:0000313" key="1">
    <source>
        <dbReference type="EMBL" id="TWI87855.1"/>
    </source>
</evidence>
<dbReference type="Proteomes" id="UP000316778">
    <property type="component" value="Unassembled WGS sequence"/>
</dbReference>
<organism evidence="1 2">
    <name type="scientific">Chitinophaga japonensis</name>
    <name type="common">Flexibacter japonensis</name>
    <dbReference type="NCBI Taxonomy" id="104662"/>
    <lineage>
        <taxon>Bacteria</taxon>
        <taxon>Pseudomonadati</taxon>
        <taxon>Bacteroidota</taxon>
        <taxon>Chitinophagia</taxon>
        <taxon>Chitinophagales</taxon>
        <taxon>Chitinophagaceae</taxon>
        <taxon>Chitinophaga</taxon>
    </lineage>
</organism>
<proteinExistence type="predicted"/>
<dbReference type="OrthoDB" id="9799912at2"/>
<dbReference type="RefSeq" id="WP_145712358.1">
    <property type="nucleotide sequence ID" value="NZ_BAAAFY010000001.1"/>
</dbReference>
<dbReference type="GO" id="GO:0004519">
    <property type="term" value="F:endonuclease activity"/>
    <property type="evidence" value="ECO:0007669"/>
    <property type="project" value="InterPro"/>
</dbReference>
<keyword evidence="2" id="KW-1185">Reference proteome</keyword>
<gene>
    <name evidence="1" type="ORF">LX66_1928</name>
</gene>
<sequence length="117" mass="13664">MVHVIKRKSISDYVKQNANAANGLWAWLALVEASTWEKPQDIVETFGAKAVDILGTWEKKVTERVVIDVKGNHLRVILKYQFHPKLKQSRMYIKWIGTHAEYDKLCELNKQYSVEMF</sequence>
<dbReference type="GO" id="GO:0003723">
    <property type="term" value="F:RNA binding"/>
    <property type="evidence" value="ECO:0007669"/>
    <property type="project" value="InterPro"/>
</dbReference>
<dbReference type="GO" id="GO:0110001">
    <property type="term" value="C:toxin-antitoxin complex"/>
    <property type="evidence" value="ECO:0007669"/>
    <property type="project" value="InterPro"/>
</dbReference>
<accession>A0A562T2H5</accession>
<comment type="caution">
    <text evidence="1">The sequence shown here is derived from an EMBL/GenBank/DDBJ whole genome shotgun (WGS) entry which is preliminary data.</text>
</comment>
<dbReference type="EMBL" id="VLLG01000003">
    <property type="protein sequence ID" value="TWI87855.1"/>
    <property type="molecule type" value="Genomic_DNA"/>
</dbReference>
<reference evidence="1 2" key="1">
    <citation type="journal article" date="2013" name="Stand. Genomic Sci.">
        <title>Genomic Encyclopedia of Type Strains, Phase I: The one thousand microbial genomes (KMG-I) project.</title>
        <authorList>
            <person name="Kyrpides N.C."/>
            <person name="Woyke T."/>
            <person name="Eisen J.A."/>
            <person name="Garrity G."/>
            <person name="Lilburn T.G."/>
            <person name="Beck B.J."/>
            <person name="Whitman W.B."/>
            <person name="Hugenholtz P."/>
            <person name="Klenk H.P."/>
        </authorList>
    </citation>
    <scope>NUCLEOTIDE SEQUENCE [LARGE SCALE GENOMIC DNA]</scope>
    <source>
        <strain evidence="1 2">DSM 13484</strain>
    </source>
</reference>
<dbReference type="InterPro" id="IPR018669">
    <property type="entry name" value="Toxin_HigB"/>
</dbReference>
<dbReference type="AlphaFoldDB" id="A0A562T2H5"/>